<dbReference type="RefSeq" id="WP_110479140.1">
    <property type="nucleotide sequence ID" value="NZ_CP081939.1"/>
</dbReference>
<name>A0AAE5WH27_AVIPA</name>
<comment type="caution">
    <text evidence="2">The sequence shown here is derived from an EMBL/GenBank/DDBJ whole genome shotgun (WGS) entry which is preliminary data.</text>
</comment>
<reference evidence="1" key="3">
    <citation type="submission" date="2022-05" db="EMBL/GenBank/DDBJ databases">
        <authorList>
            <person name="Chen Y."/>
            <person name="Zhu J."/>
            <person name="Zhu K."/>
        </authorList>
    </citation>
    <scope>NUCLEOTIDE SEQUENCE</scope>
    <source>
        <strain evidence="1">AV25</strain>
    </source>
</reference>
<keyword evidence="4" id="KW-1185">Reference proteome</keyword>
<dbReference type="Proteomes" id="UP000247594">
    <property type="component" value="Unassembled WGS sequence"/>
</dbReference>
<dbReference type="AlphaFoldDB" id="A0AAE5WH27"/>
<gene>
    <name evidence="2" type="ORF">DM482_03810</name>
    <name evidence="1" type="ORF">M5S13_02970</name>
</gene>
<proteinExistence type="predicted"/>
<accession>A0AAE5WH27</accession>
<reference evidence="2 3" key="1">
    <citation type="submission" date="2018-06" db="EMBL/GenBank/DDBJ databases">
        <authorList>
            <person name="Teymurazov M."/>
            <person name="Kislichkina A."/>
            <person name="Abaymova A."/>
            <person name="Mukhina T."/>
            <person name="Mayskaya N."/>
            <person name="Svetoch E."/>
            <person name="Bogun A."/>
        </authorList>
    </citation>
    <scope>NUCLEOTIDE SEQUENCE [LARGE SCALE GENOMIC DNA]</scope>
    <source>
        <strain evidence="2 3">SCPM-O-B-8406</strain>
    </source>
</reference>
<protein>
    <submittedName>
        <fullName evidence="2">Uncharacterized protein</fullName>
    </submittedName>
</protein>
<evidence type="ECO:0000313" key="2">
    <source>
        <dbReference type="EMBL" id="PXZ39868.1"/>
    </source>
</evidence>
<dbReference type="EMBL" id="JAMDKF010000004">
    <property type="protein sequence ID" value="MEE6040856.1"/>
    <property type="molecule type" value="Genomic_DNA"/>
</dbReference>
<reference evidence="1 4" key="2">
    <citation type="journal article" date="2022" name="Front. Microbiol.">
        <title>Commensal bacteria contribute to the growth of multidrug-resistant Avibacterium paragallinarum in chickens.</title>
        <authorList>
            <person name="Zhu J."/>
            <person name="Chen Y."/>
            <person name="Wu Y."/>
            <person name="Wang Y."/>
            <person name="Zhu K."/>
        </authorList>
    </citation>
    <scope>NUCLEOTIDE SEQUENCE [LARGE SCALE GENOMIC DNA]</scope>
    <source>
        <strain evidence="1 4">AV25</strain>
    </source>
</reference>
<evidence type="ECO:0000313" key="1">
    <source>
        <dbReference type="EMBL" id="MEE6040856.1"/>
    </source>
</evidence>
<evidence type="ECO:0000313" key="3">
    <source>
        <dbReference type="Proteomes" id="UP000247594"/>
    </source>
</evidence>
<evidence type="ECO:0000313" key="4">
    <source>
        <dbReference type="Proteomes" id="UP001347884"/>
    </source>
</evidence>
<sequence length="204" mass="23410">MAKLSKKITNKAISLERINFSGFRSSDMWLGYFEAKNEHNSVIIKKALNLAYSFFKEELDNFIMISALKYSEEYDFSNESYYYQKLIRIAQKHNLIQKSTLNFENYSYGDIPLPASCLTISFDKQYFLYLAKLVMGCDAILGDVCFFISSKLNIAIYPHEDIGFGVIALDKDPTLGIEFLKFCEKDSRFRVNIAPEILSKISGA</sequence>
<organism evidence="2 3">
    <name type="scientific">Avibacterium paragallinarum</name>
    <name type="common">Haemophilus gallinarum</name>
    <dbReference type="NCBI Taxonomy" id="728"/>
    <lineage>
        <taxon>Bacteria</taxon>
        <taxon>Pseudomonadati</taxon>
        <taxon>Pseudomonadota</taxon>
        <taxon>Gammaproteobacteria</taxon>
        <taxon>Pasteurellales</taxon>
        <taxon>Pasteurellaceae</taxon>
        <taxon>Avibacterium</taxon>
    </lineage>
</organism>
<dbReference type="EMBL" id="QJPJ01000004">
    <property type="protein sequence ID" value="PXZ39868.1"/>
    <property type="molecule type" value="Genomic_DNA"/>
</dbReference>
<dbReference type="Proteomes" id="UP001347884">
    <property type="component" value="Unassembled WGS sequence"/>
</dbReference>